<dbReference type="OrthoDB" id="170871at2157"/>
<accession>M0NLS0</accession>
<evidence type="ECO:0000313" key="4">
    <source>
        <dbReference type="Proteomes" id="UP000011546"/>
    </source>
</evidence>
<name>M0NLS0_9EURY</name>
<protein>
    <submittedName>
        <fullName evidence="3">Uncharacterized protein</fullName>
    </submittedName>
</protein>
<comment type="caution">
    <text evidence="3">The sequence shown here is derived from an EMBL/GenBank/DDBJ whole genome shotgun (WGS) entry which is preliminary data.</text>
</comment>
<evidence type="ECO:0000256" key="2">
    <source>
        <dbReference type="SAM" id="MobiDB-lite"/>
    </source>
</evidence>
<keyword evidence="1" id="KW-0175">Coiled coil</keyword>
<feature type="compositionally biased region" description="Gly residues" evidence="2">
    <location>
        <begin position="126"/>
        <end position="154"/>
    </location>
</feature>
<feature type="compositionally biased region" description="Polar residues" evidence="2">
    <location>
        <begin position="195"/>
        <end position="214"/>
    </location>
</feature>
<dbReference type="RefSeq" id="WP_008849856.1">
    <property type="nucleotide sequence ID" value="NZ_AOJH01000099.1"/>
</dbReference>
<proteinExistence type="predicted"/>
<feature type="region of interest" description="Disordered" evidence="2">
    <location>
        <begin position="45"/>
        <end position="261"/>
    </location>
</feature>
<evidence type="ECO:0000313" key="3">
    <source>
        <dbReference type="EMBL" id="EMA58084.1"/>
    </source>
</evidence>
<keyword evidence="4" id="KW-1185">Reference proteome</keyword>
<feature type="non-terminal residue" evidence="3">
    <location>
        <position position="1"/>
    </location>
</feature>
<organism evidence="3 4">
    <name type="scientific">Halorubrum kocurii JCM 14978</name>
    <dbReference type="NCBI Taxonomy" id="1230456"/>
    <lineage>
        <taxon>Archaea</taxon>
        <taxon>Methanobacteriati</taxon>
        <taxon>Methanobacteriota</taxon>
        <taxon>Stenosarchaea group</taxon>
        <taxon>Halobacteria</taxon>
        <taxon>Halobacteriales</taxon>
        <taxon>Haloferacaceae</taxon>
        <taxon>Halorubrum</taxon>
    </lineage>
</organism>
<feature type="coiled-coil region" evidence="1">
    <location>
        <begin position="2"/>
        <end position="29"/>
    </location>
</feature>
<evidence type="ECO:0000256" key="1">
    <source>
        <dbReference type="SAM" id="Coils"/>
    </source>
</evidence>
<reference evidence="3 4" key="1">
    <citation type="journal article" date="2014" name="PLoS Genet.">
        <title>Phylogenetically driven sequencing of extremely halophilic archaea reveals strategies for static and dynamic osmo-response.</title>
        <authorList>
            <person name="Becker E.A."/>
            <person name="Seitzer P.M."/>
            <person name="Tritt A."/>
            <person name="Larsen D."/>
            <person name="Krusor M."/>
            <person name="Yao A.I."/>
            <person name="Wu D."/>
            <person name="Madern D."/>
            <person name="Eisen J.A."/>
            <person name="Darling A.E."/>
            <person name="Facciotti M.T."/>
        </authorList>
    </citation>
    <scope>NUCLEOTIDE SEQUENCE [LARGE SCALE GENOMIC DNA]</scope>
    <source>
        <strain evidence="3 4">JCM 14978</strain>
    </source>
</reference>
<dbReference type="PATRIC" id="fig|1230456.3.peg.3190"/>
<dbReference type="Proteomes" id="UP000011546">
    <property type="component" value="Unassembled WGS sequence"/>
</dbReference>
<gene>
    <name evidence="3" type="ORF">C468_16006</name>
</gene>
<dbReference type="STRING" id="1230456.C468_16006"/>
<feature type="compositionally biased region" description="Basic and acidic residues" evidence="2">
    <location>
        <begin position="79"/>
        <end position="90"/>
    </location>
</feature>
<dbReference type="EMBL" id="AOJH01000099">
    <property type="protein sequence ID" value="EMA58084.1"/>
    <property type="molecule type" value="Genomic_DNA"/>
</dbReference>
<sequence>RAALVAERLNRTEQRLSEIERRQRELRELRDAGELTQGEFAARMAETGARAETVKREANRSAAVARDLPDPVRRAQGLDGERLDAVRERANGASGPEVSAIARGVAGNGVGQPLASNRRGPPAGAPGAGNGTGNATGPGAGGPSDGDGASGNGSGPMRNASEPVPGADAASGEDGNRMPGNDAAPSGGSGDGAETNASTGDGGTNDASDGTGTNASTGGDATDRGTDGAGPNESSPGGEAGPRDDAGDRGSGSGSAAASAVAQVETLTDRLTGSWADGTDALRRAVSGIDG</sequence>
<dbReference type="AlphaFoldDB" id="M0NLS0"/>